<reference evidence="2" key="1">
    <citation type="submission" date="2016-11" db="UniProtKB">
        <authorList>
            <consortium name="WormBaseParasite"/>
        </authorList>
    </citation>
    <scope>IDENTIFICATION</scope>
</reference>
<organism evidence="1 2">
    <name type="scientific">Meloidogyne hapla</name>
    <name type="common">Root-knot nematode worm</name>
    <dbReference type="NCBI Taxonomy" id="6305"/>
    <lineage>
        <taxon>Eukaryota</taxon>
        <taxon>Metazoa</taxon>
        <taxon>Ecdysozoa</taxon>
        <taxon>Nematoda</taxon>
        <taxon>Chromadorea</taxon>
        <taxon>Rhabditida</taxon>
        <taxon>Tylenchina</taxon>
        <taxon>Tylenchomorpha</taxon>
        <taxon>Tylenchoidea</taxon>
        <taxon>Meloidogynidae</taxon>
        <taxon>Meloidogyninae</taxon>
        <taxon>Meloidogyne</taxon>
    </lineage>
</organism>
<dbReference type="WBParaSite" id="MhA1_Contig749.frz3.gene9">
    <property type="protein sequence ID" value="MhA1_Contig749.frz3.gene9"/>
    <property type="gene ID" value="MhA1_Contig749.frz3.gene9"/>
</dbReference>
<dbReference type="InterPro" id="IPR036444">
    <property type="entry name" value="PLipase_A2_dom_sf"/>
</dbReference>
<dbReference type="GO" id="GO:0004623">
    <property type="term" value="F:phospholipase A2 activity"/>
    <property type="evidence" value="ECO:0007669"/>
    <property type="project" value="InterPro"/>
</dbReference>
<dbReference type="AlphaFoldDB" id="A0A1I8BXA8"/>
<dbReference type="GO" id="GO:0006644">
    <property type="term" value="P:phospholipid metabolic process"/>
    <property type="evidence" value="ECO:0007669"/>
    <property type="project" value="InterPro"/>
</dbReference>
<dbReference type="GO" id="GO:0050482">
    <property type="term" value="P:arachidonate secretion"/>
    <property type="evidence" value="ECO:0007669"/>
    <property type="project" value="InterPro"/>
</dbReference>
<dbReference type="Proteomes" id="UP000095281">
    <property type="component" value="Unplaced"/>
</dbReference>
<evidence type="ECO:0000313" key="2">
    <source>
        <dbReference type="WBParaSite" id="MhA1_Contig749.frz3.gene9"/>
    </source>
</evidence>
<dbReference type="Gene3D" id="1.20.90.10">
    <property type="entry name" value="Phospholipase A2 domain"/>
    <property type="match status" value="1"/>
</dbReference>
<proteinExistence type="predicted"/>
<evidence type="ECO:0000313" key="1">
    <source>
        <dbReference type="Proteomes" id="UP000095281"/>
    </source>
</evidence>
<protein>
    <submittedName>
        <fullName evidence="2">PA2c domain-containing protein</fullName>
    </submittedName>
</protein>
<sequence>MSETDISLSPWSNYNTYYSYLKKTTTTSTTTTTSEATTKISTKTKAKTTQNYLPSECSISGSYDEYSCKCCENHHNCIWKSKEFEDGCSSILNEMNYININSSNYNSKCSALCECDREVTQCWAKLAVPVKEDQCFSKIIDAVKLASPSVSRLIDIMKTTRGKILMVREPIDEMLTDFIENGKPIDKKIAEFNAHKAASVINESFALLDNFSVLMNNTIED</sequence>
<keyword evidence="1" id="KW-1185">Reference proteome</keyword>
<dbReference type="SUPFAM" id="SSF48619">
    <property type="entry name" value="Phospholipase A2, PLA2"/>
    <property type="match status" value="1"/>
</dbReference>
<accession>A0A1I8BXA8</accession>
<name>A0A1I8BXA8_MELHA</name>